<comment type="caution">
    <text evidence="5">The sequence shown here is derived from an EMBL/GenBank/DDBJ whole genome shotgun (WGS) entry which is preliminary data.</text>
</comment>
<proteinExistence type="predicted"/>
<dbReference type="AlphaFoldDB" id="A0A438MDW6"/>
<feature type="domain" description="HTH lacI-type" evidence="4">
    <location>
        <begin position="4"/>
        <end position="62"/>
    </location>
</feature>
<dbReference type="CDD" id="cd01392">
    <property type="entry name" value="HTH_LacI"/>
    <property type="match status" value="1"/>
</dbReference>
<dbReference type="PANTHER" id="PTHR30146">
    <property type="entry name" value="LACI-RELATED TRANSCRIPTIONAL REPRESSOR"/>
    <property type="match status" value="1"/>
</dbReference>
<name>A0A438MDW6_9ACTN</name>
<protein>
    <submittedName>
        <fullName evidence="5">DNA-binding LacI/PurR family transcriptional regulator</fullName>
    </submittedName>
</protein>
<evidence type="ECO:0000313" key="6">
    <source>
        <dbReference type="Proteomes" id="UP000284824"/>
    </source>
</evidence>
<dbReference type="Gene3D" id="3.40.50.2300">
    <property type="match status" value="2"/>
</dbReference>
<dbReference type="RefSeq" id="WP_127935679.1">
    <property type="nucleotide sequence ID" value="NZ_SAUN01000001.1"/>
</dbReference>
<dbReference type="InterPro" id="IPR000843">
    <property type="entry name" value="HTH_LacI"/>
</dbReference>
<dbReference type="EMBL" id="SAUN01000001">
    <property type="protein sequence ID" value="RVX43808.1"/>
    <property type="molecule type" value="Genomic_DNA"/>
</dbReference>
<dbReference type="SUPFAM" id="SSF47413">
    <property type="entry name" value="lambda repressor-like DNA-binding domains"/>
    <property type="match status" value="1"/>
</dbReference>
<dbReference type="InterPro" id="IPR028082">
    <property type="entry name" value="Peripla_BP_I"/>
</dbReference>
<keyword evidence="6" id="KW-1185">Reference proteome</keyword>
<keyword evidence="3" id="KW-0804">Transcription</keyword>
<gene>
    <name evidence="5" type="ORF">EDD27_6508</name>
</gene>
<evidence type="ECO:0000259" key="4">
    <source>
        <dbReference type="PROSITE" id="PS50932"/>
    </source>
</evidence>
<dbReference type="SUPFAM" id="SSF53822">
    <property type="entry name" value="Periplasmic binding protein-like I"/>
    <property type="match status" value="1"/>
</dbReference>
<dbReference type="PROSITE" id="PS50932">
    <property type="entry name" value="HTH_LACI_2"/>
    <property type="match status" value="1"/>
</dbReference>
<reference evidence="5 6" key="1">
    <citation type="submission" date="2019-01" db="EMBL/GenBank/DDBJ databases">
        <title>Sequencing the genomes of 1000 actinobacteria strains.</title>
        <authorList>
            <person name="Klenk H.-P."/>
        </authorList>
    </citation>
    <scope>NUCLEOTIDE SEQUENCE [LARGE SCALE GENOMIC DNA]</scope>
    <source>
        <strain evidence="5 6">DSM 43925</strain>
    </source>
</reference>
<dbReference type="InterPro" id="IPR010982">
    <property type="entry name" value="Lambda_DNA-bd_dom_sf"/>
</dbReference>
<keyword evidence="1" id="KW-0805">Transcription regulation</keyword>
<evidence type="ECO:0000256" key="3">
    <source>
        <dbReference type="ARBA" id="ARBA00023163"/>
    </source>
</evidence>
<dbReference type="OrthoDB" id="3563699at2"/>
<dbReference type="PROSITE" id="PS00356">
    <property type="entry name" value="HTH_LACI_1"/>
    <property type="match status" value="1"/>
</dbReference>
<organism evidence="5 6">
    <name type="scientific">Nonomuraea polychroma</name>
    <dbReference type="NCBI Taxonomy" id="46176"/>
    <lineage>
        <taxon>Bacteria</taxon>
        <taxon>Bacillati</taxon>
        <taxon>Actinomycetota</taxon>
        <taxon>Actinomycetes</taxon>
        <taxon>Streptosporangiales</taxon>
        <taxon>Streptosporangiaceae</taxon>
        <taxon>Nonomuraea</taxon>
    </lineage>
</organism>
<evidence type="ECO:0000256" key="2">
    <source>
        <dbReference type="ARBA" id="ARBA00023125"/>
    </source>
</evidence>
<sequence>MKRPTLADVAARAGVSAKTVSNVLLGRPHVSAATRAKVQAVIEEIGYEAGHATSQAGRGLASGRTGRIAVVVPNLHQPYFAENAERLILALAQRGFTSTLRIAHDRTGERDAVLGVTTTDVDGVIVCPHHLSDELLAGAAPRRPAVALGGYPIKTLDCVLMGEYAGFVAITRHLLADGRRRLAFVWNGPVGAAPISDRYAGFLAALEEHGVEHDPSLVANSSDVDRRASGYEAMVGLLRRSGPRFDAAVCGNDTIAVGVLKALHMHGIRVPEDVAVTGFDDTDEGEFTIPSLSSVSPDQGAMVAAALDLLIERLDGYDGEARQVHTGMHLVIRDSSAST</sequence>
<dbReference type="Pfam" id="PF00356">
    <property type="entry name" value="LacI"/>
    <property type="match status" value="1"/>
</dbReference>
<accession>A0A438MDW6</accession>
<evidence type="ECO:0000313" key="5">
    <source>
        <dbReference type="EMBL" id="RVX43808.1"/>
    </source>
</evidence>
<dbReference type="PANTHER" id="PTHR30146:SF109">
    <property type="entry name" value="HTH-TYPE TRANSCRIPTIONAL REGULATOR GALS"/>
    <property type="match status" value="1"/>
</dbReference>
<dbReference type="Proteomes" id="UP000284824">
    <property type="component" value="Unassembled WGS sequence"/>
</dbReference>
<dbReference type="Gene3D" id="1.10.260.40">
    <property type="entry name" value="lambda repressor-like DNA-binding domains"/>
    <property type="match status" value="1"/>
</dbReference>
<dbReference type="GO" id="GO:0000976">
    <property type="term" value="F:transcription cis-regulatory region binding"/>
    <property type="evidence" value="ECO:0007669"/>
    <property type="project" value="TreeGrafter"/>
</dbReference>
<dbReference type="GO" id="GO:0003700">
    <property type="term" value="F:DNA-binding transcription factor activity"/>
    <property type="evidence" value="ECO:0007669"/>
    <property type="project" value="TreeGrafter"/>
</dbReference>
<dbReference type="SMART" id="SM00354">
    <property type="entry name" value="HTH_LACI"/>
    <property type="match status" value="1"/>
</dbReference>
<dbReference type="CDD" id="cd06267">
    <property type="entry name" value="PBP1_LacI_sugar_binding-like"/>
    <property type="match status" value="1"/>
</dbReference>
<evidence type="ECO:0000256" key="1">
    <source>
        <dbReference type="ARBA" id="ARBA00023015"/>
    </source>
</evidence>
<dbReference type="Pfam" id="PF13377">
    <property type="entry name" value="Peripla_BP_3"/>
    <property type="match status" value="1"/>
</dbReference>
<keyword evidence="2 5" id="KW-0238">DNA-binding</keyword>
<dbReference type="InterPro" id="IPR046335">
    <property type="entry name" value="LacI/GalR-like_sensor"/>
</dbReference>